<keyword evidence="3" id="KW-1185">Reference proteome</keyword>
<sequence>MDRRAFDDTRRIGTVKAAINLYGERILEGSSSLKKPQMDLPEKSSSRAKELHTAKRDMARNKQSRRAAYSVKKQAESELWNAKKALKDLAFQTEESSSKARARMRDMEALKKSSKREDKALADRSFSIINMRK</sequence>
<organism evidence="2 3">
    <name type="scientific">Hevea brasiliensis</name>
    <name type="common">Para rubber tree</name>
    <name type="synonym">Siphonia brasiliensis</name>
    <dbReference type="NCBI Taxonomy" id="3981"/>
    <lineage>
        <taxon>Eukaryota</taxon>
        <taxon>Viridiplantae</taxon>
        <taxon>Streptophyta</taxon>
        <taxon>Embryophyta</taxon>
        <taxon>Tracheophyta</taxon>
        <taxon>Spermatophyta</taxon>
        <taxon>Magnoliopsida</taxon>
        <taxon>eudicotyledons</taxon>
        <taxon>Gunneridae</taxon>
        <taxon>Pentapetalae</taxon>
        <taxon>rosids</taxon>
        <taxon>fabids</taxon>
        <taxon>Malpighiales</taxon>
        <taxon>Euphorbiaceae</taxon>
        <taxon>Crotonoideae</taxon>
        <taxon>Micrandreae</taxon>
        <taxon>Hevea</taxon>
    </lineage>
</organism>
<feature type="region of interest" description="Disordered" evidence="1">
    <location>
        <begin position="30"/>
        <end position="66"/>
    </location>
</feature>
<dbReference type="Proteomes" id="UP000467840">
    <property type="component" value="Chromosome 7"/>
</dbReference>
<accession>A0A6A6L4X3</accession>
<feature type="compositionally biased region" description="Basic and acidic residues" evidence="1">
    <location>
        <begin position="36"/>
        <end position="60"/>
    </location>
</feature>
<evidence type="ECO:0000256" key="1">
    <source>
        <dbReference type="SAM" id="MobiDB-lite"/>
    </source>
</evidence>
<comment type="caution">
    <text evidence="2">The sequence shown here is derived from an EMBL/GenBank/DDBJ whole genome shotgun (WGS) entry which is preliminary data.</text>
</comment>
<gene>
    <name evidence="2" type="ORF">GH714_032604</name>
</gene>
<name>A0A6A6L4X3_HEVBR</name>
<evidence type="ECO:0000313" key="3">
    <source>
        <dbReference type="Proteomes" id="UP000467840"/>
    </source>
</evidence>
<protein>
    <submittedName>
        <fullName evidence="2">Uncharacterized protein</fullName>
    </submittedName>
</protein>
<proteinExistence type="predicted"/>
<evidence type="ECO:0000313" key="2">
    <source>
        <dbReference type="EMBL" id="KAF2295338.1"/>
    </source>
</evidence>
<dbReference type="AlphaFoldDB" id="A0A6A6L4X3"/>
<reference evidence="2 3" key="1">
    <citation type="journal article" date="2020" name="Mol. Plant">
        <title>The Chromosome-Based Rubber Tree Genome Provides New Insights into Spurge Genome Evolution and Rubber Biosynthesis.</title>
        <authorList>
            <person name="Liu J."/>
            <person name="Shi C."/>
            <person name="Shi C.C."/>
            <person name="Li W."/>
            <person name="Zhang Q.J."/>
            <person name="Zhang Y."/>
            <person name="Li K."/>
            <person name="Lu H.F."/>
            <person name="Shi C."/>
            <person name="Zhu S.T."/>
            <person name="Xiao Z.Y."/>
            <person name="Nan H."/>
            <person name="Yue Y."/>
            <person name="Zhu X.G."/>
            <person name="Wu Y."/>
            <person name="Hong X.N."/>
            <person name="Fan G.Y."/>
            <person name="Tong Y."/>
            <person name="Zhang D."/>
            <person name="Mao C.L."/>
            <person name="Liu Y.L."/>
            <person name="Hao S.J."/>
            <person name="Liu W.Q."/>
            <person name="Lv M.Q."/>
            <person name="Zhang H.B."/>
            <person name="Liu Y."/>
            <person name="Hu-Tang G.R."/>
            <person name="Wang J.P."/>
            <person name="Wang J.H."/>
            <person name="Sun Y.H."/>
            <person name="Ni S.B."/>
            <person name="Chen W.B."/>
            <person name="Zhang X.C."/>
            <person name="Jiao Y.N."/>
            <person name="Eichler E.E."/>
            <person name="Li G.H."/>
            <person name="Liu X."/>
            <person name="Gao L.Z."/>
        </authorList>
    </citation>
    <scope>NUCLEOTIDE SEQUENCE [LARGE SCALE GENOMIC DNA]</scope>
    <source>
        <strain evidence="3">cv. GT1</strain>
        <tissue evidence="2">Leaf</tissue>
    </source>
</reference>
<dbReference type="EMBL" id="JAAGAX010000013">
    <property type="protein sequence ID" value="KAF2295338.1"/>
    <property type="molecule type" value="Genomic_DNA"/>
</dbReference>